<feature type="transmembrane region" description="Helical" evidence="1">
    <location>
        <begin position="372"/>
        <end position="391"/>
    </location>
</feature>
<sequence length="455" mass="51441">MVAAIAYLIIIVSIVWFELTRKKVLRIDFVSIFNLFFVLFYAVPGFCLNFNFDFYSGEISEYAVSKFGKSIIGSTSVLLALVISYILIVTGFYAVPNHLPQRVSIAPSPKTNNRVFIAIVAGIIISFCSIYIYSSQYGGLVNALADADMIRAGAFEPPKYAFFLRFTNACLLSSSLLFSQLFIIKFKHWRSILYFLFGISCVLSIISGLLYAGRIWMILPILFFIVNYIDCKEKLGIDFYISIAIAFFISILVLQYGDVIFLSLRGLFDNSQTFAEAIQAQSAERSTKFILAGEFEHPYISLGTALNVALTSKHDLRWFSDWIYGFLGLLPDNLIELELPDGVETYNTYYITGVAEKKFVPAGLLAGAVYSAYWLGLAITTIVYGAIGGFIHKALLTNFNKHYFIPVLYVLISFAWGFTMLVYDPTSLFWDYFATFLFILYLLNRCSRLTFKNNV</sequence>
<proteinExistence type="predicted"/>
<dbReference type="RefSeq" id="WP_132866680.1">
    <property type="nucleotide sequence ID" value="NZ_JTJC03000001.1"/>
</dbReference>
<keyword evidence="1" id="KW-1133">Transmembrane helix</keyword>
<feature type="transmembrane region" description="Helical" evidence="1">
    <location>
        <begin position="238"/>
        <end position="257"/>
    </location>
</feature>
<feature type="transmembrane region" description="Helical" evidence="1">
    <location>
        <begin position="162"/>
        <end position="184"/>
    </location>
</feature>
<evidence type="ECO:0000313" key="2">
    <source>
        <dbReference type="EMBL" id="NHC34195.1"/>
    </source>
</evidence>
<organism evidence="2 3">
    <name type="scientific">Scytonema millei VB511283</name>
    <dbReference type="NCBI Taxonomy" id="1245923"/>
    <lineage>
        <taxon>Bacteria</taxon>
        <taxon>Bacillati</taxon>
        <taxon>Cyanobacteriota</taxon>
        <taxon>Cyanophyceae</taxon>
        <taxon>Nostocales</taxon>
        <taxon>Scytonemataceae</taxon>
        <taxon>Scytonema</taxon>
    </lineage>
</organism>
<keyword evidence="1" id="KW-0472">Membrane</keyword>
<reference evidence="2 3" key="1">
    <citation type="journal article" date="2015" name="Genome Announc.">
        <title>Draft Genome Sequence of the Terrestrial Cyanobacterium Scytonema millei VB511283, Isolated from Eastern India.</title>
        <authorList>
            <person name="Sen D."/>
            <person name="Chandrababunaidu M.M."/>
            <person name="Singh D."/>
            <person name="Sanghi N."/>
            <person name="Ghorai A."/>
            <person name="Mishra G.P."/>
            <person name="Madduluri M."/>
            <person name="Adhikary S.P."/>
            <person name="Tripathy S."/>
        </authorList>
    </citation>
    <scope>NUCLEOTIDE SEQUENCE [LARGE SCALE GENOMIC DNA]</scope>
    <source>
        <strain evidence="2 3">VB511283</strain>
    </source>
</reference>
<comment type="caution">
    <text evidence="2">The sequence shown here is derived from an EMBL/GenBank/DDBJ whole genome shotgun (WGS) entry which is preliminary data.</text>
</comment>
<feature type="transmembrane region" description="Helical" evidence="1">
    <location>
        <begin position="191"/>
        <end position="209"/>
    </location>
</feature>
<gene>
    <name evidence="2" type="ORF">QH73_0005880</name>
</gene>
<name>A0A9X5E2W3_9CYAN</name>
<feature type="transmembrane region" description="Helical" evidence="1">
    <location>
        <begin position="72"/>
        <end position="95"/>
    </location>
</feature>
<feature type="transmembrane region" description="Helical" evidence="1">
    <location>
        <begin position="32"/>
        <end position="52"/>
    </location>
</feature>
<dbReference type="AlphaFoldDB" id="A0A9X5E2W3"/>
<keyword evidence="3" id="KW-1185">Reference proteome</keyword>
<evidence type="ECO:0000256" key="1">
    <source>
        <dbReference type="SAM" id="Phobius"/>
    </source>
</evidence>
<protein>
    <recommendedName>
        <fullName evidence="4">Oligosaccharide repeat unit polymerase</fullName>
    </recommendedName>
</protein>
<dbReference type="EMBL" id="JTJC03000001">
    <property type="protein sequence ID" value="NHC34195.1"/>
    <property type="molecule type" value="Genomic_DNA"/>
</dbReference>
<keyword evidence="1" id="KW-0812">Transmembrane</keyword>
<evidence type="ECO:0000313" key="3">
    <source>
        <dbReference type="Proteomes" id="UP000031532"/>
    </source>
</evidence>
<feature type="transmembrane region" description="Helical" evidence="1">
    <location>
        <begin position="115"/>
        <end position="134"/>
    </location>
</feature>
<feature type="transmembrane region" description="Helical" evidence="1">
    <location>
        <begin position="429"/>
        <end position="446"/>
    </location>
</feature>
<dbReference type="OrthoDB" id="569077at2"/>
<dbReference type="Proteomes" id="UP000031532">
    <property type="component" value="Unassembled WGS sequence"/>
</dbReference>
<evidence type="ECO:0008006" key="4">
    <source>
        <dbReference type="Google" id="ProtNLM"/>
    </source>
</evidence>
<feature type="transmembrane region" description="Helical" evidence="1">
    <location>
        <begin position="403"/>
        <end position="423"/>
    </location>
</feature>
<feature type="transmembrane region" description="Helical" evidence="1">
    <location>
        <begin position="5"/>
        <end position="20"/>
    </location>
</feature>
<accession>A0A9X5E2W3</accession>